<dbReference type="RefSeq" id="WP_126638994.1">
    <property type="nucleotide sequence ID" value="NZ_BIFH01000022.1"/>
</dbReference>
<dbReference type="OrthoDB" id="5175969at2"/>
<keyword evidence="2" id="KW-1185">Reference proteome</keyword>
<dbReference type="SUPFAM" id="SSF52047">
    <property type="entry name" value="RNI-like"/>
    <property type="match status" value="1"/>
</dbReference>
<organism evidence="1 2">
    <name type="scientific">Embleya hyalina</name>
    <dbReference type="NCBI Taxonomy" id="516124"/>
    <lineage>
        <taxon>Bacteria</taxon>
        <taxon>Bacillati</taxon>
        <taxon>Actinomycetota</taxon>
        <taxon>Actinomycetes</taxon>
        <taxon>Kitasatosporales</taxon>
        <taxon>Streptomycetaceae</taxon>
        <taxon>Embleya</taxon>
    </lineage>
</organism>
<proteinExistence type="predicted"/>
<evidence type="ECO:0000313" key="2">
    <source>
        <dbReference type="Proteomes" id="UP000286931"/>
    </source>
</evidence>
<protein>
    <submittedName>
        <fullName evidence="1">Uncharacterized protein</fullName>
    </submittedName>
</protein>
<name>A0A401YQV8_9ACTN</name>
<dbReference type="InterPro" id="IPR032675">
    <property type="entry name" value="LRR_dom_sf"/>
</dbReference>
<accession>A0A401YQV8</accession>
<dbReference type="Proteomes" id="UP000286931">
    <property type="component" value="Unassembled WGS sequence"/>
</dbReference>
<dbReference type="AlphaFoldDB" id="A0A401YQV8"/>
<sequence length="337" mass="36704">MYSAACDHLRRVDDRGSYAELHLTLECDRAGVVTSRDVDEDHCAAALDRWLRAHPGRTLTELVVTTSRVHNGSFAPVVDVLARHRPEIVRLGLGALLFPDFERGDHAPTTPSGDGSSWRLSVPLDRVFAAVPALGELVVQCNDIALVDTGPSRVWPKTAHLRRLVLRDEAIDPAVVSALGAGSFPRLESLELWLGRFGYGWGGSARDLLPLLNGPGFESLRRLTLVSDVSDELVDVLADSALGARLWSLRLPFGVLDADAALRLCERWSAFGELRRLDVTGNAIPAAAARALRSKAPDVVNLGRQYVHVDEDPYFAPPLVSLFDAWSSDTCDGGPRH</sequence>
<gene>
    <name evidence="1" type="ORF">EHYA_04660</name>
</gene>
<dbReference type="Gene3D" id="3.80.10.10">
    <property type="entry name" value="Ribonuclease Inhibitor"/>
    <property type="match status" value="1"/>
</dbReference>
<evidence type="ECO:0000313" key="1">
    <source>
        <dbReference type="EMBL" id="GCD96973.1"/>
    </source>
</evidence>
<reference evidence="1 2" key="1">
    <citation type="submission" date="2018-12" db="EMBL/GenBank/DDBJ databases">
        <title>Draft genome sequence of Embleya hyalina NBRC 13850T.</title>
        <authorList>
            <person name="Komaki H."/>
            <person name="Hosoyama A."/>
            <person name="Kimura A."/>
            <person name="Ichikawa N."/>
            <person name="Tamura T."/>
        </authorList>
    </citation>
    <scope>NUCLEOTIDE SEQUENCE [LARGE SCALE GENOMIC DNA]</scope>
    <source>
        <strain evidence="1 2">NBRC 13850</strain>
    </source>
</reference>
<comment type="caution">
    <text evidence="1">The sequence shown here is derived from an EMBL/GenBank/DDBJ whole genome shotgun (WGS) entry which is preliminary data.</text>
</comment>
<dbReference type="EMBL" id="BIFH01000022">
    <property type="protein sequence ID" value="GCD96973.1"/>
    <property type="molecule type" value="Genomic_DNA"/>
</dbReference>